<evidence type="ECO:0000256" key="3">
    <source>
        <dbReference type="ARBA" id="ARBA00022771"/>
    </source>
</evidence>
<keyword evidence="5 7" id="KW-0233">DNA recombination</keyword>
<dbReference type="Gene3D" id="6.10.250.240">
    <property type="match status" value="1"/>
</dbReference>
<dbReference type="Pfam" id="PF21176">
    <property type="entry name" value="RecR_HhH"/>
    <property type="match status" value="1"/>
</dbReference>
<keyword evidence="4 7" id="KW-0862">Zinc</keyword>
<comment type="similarity">
    <text evidence="7">Belongs to the RecR family.</text>
</comment>
<reference evidence="9" key="1">
    <citation type="journal article" date="2012" name="Environ. Microbiol.">
        <title>Genomic content of uncultured Bacteroidetes from contrasting oceanic provinces in the North Atlantic Ocean.</title>
        <authorList>
            <person name="Gomez-Pereira P.R."/>
            <person name="Schuler M."/>
            <person name="Fuchs B.M."/>
            <person name="Bennke C."/>
            <person name="Teeling H."/>
            <person name="Waldmann J."/>
            <person name="Richter M."/>
            <person name="Barbe V."/>
            <person name="Bataille E."/>
            <person name="Glockner F.O."/>
            <person name="Amann R."/>
        </authorList>
    </citation>
    <scope>NUCLEOTIDE SEQUENCE</scope>
</reference>
<accession>H6RIH9</accession>
<evidence type="ECO:0000256" key="5">
    <source>
        <dbReference type="ARBA" id="ARBA00023172"/>
    </source>
</evidence>
<dbReference type="PROSITE" id="PS50880">
    <property type="entry name" value="TOPRIM"/>
    <property type="match status" value="1"/>
</dbReference>
<dbReference type="PANTHER" id="PTHR30446">
    <property type="entry name" value="RECOMBINATION PROTEIN RECR"/>
    <property type="match status" value="1"/>
</dbReference>
<evidence type="ECO:0000256" key="4">
    <source>
        <dbReference type="ARBA" id="ARBA00022833"/>
    </source>
</evidence>
<keyword evidence="2 7" id="KW-0227">DNA damage</keyword>
<keyword evidence="3 7" id="KW-0863">Zinc-finger</keyword>
<dbReference type="InterPro" id="IPR023627">
    <property type="entry name" value="Rcmb_RecR"/>
</dbReference>
<gene>
    <name evidence="7 9" type="primary">recR</name>
    <name evidence="9" type="ORF">S3_BF_A10_0020</name>
</gene>
<keyword evidence="6 7" id="KW-0234">DNA repair</keyword>
<dbReference type="Gene3D" id="1.10.8.420">
    <property type="entry name" value="RecR Domain 1"/>
    <property type="match status" value="1"/>
</dbReference>
<dbReference type="HAMAP" id="MF_00017">
    <property type="entry name" value="RecR"/>
    <property type="match status" value="1"/>
</dbReference>
<dbReference type="SUPFAM" id="SSF111304">
    <property type="entry name" value="Recombination protein RecR"/>
    <property type="match status" value="1"/>
</dbReference>
<dbReference type="CDD" id="cd01025">
    <property type="entry name" value="TOPRIM_recR"/>
    <property type="match status" value="1"/>
</dbReference>
<reference evidence="9" key="2">
    <citation type="submission" date="2012-02" db="EMBL/GenBank/DDBJ databases">
        <authorList>
            <person name="Genoscope - CEA"/>
        </authorList>
    </citation>
    <scope>NUCLEOTIDE SEQUENCE</scope>
</reference>
<dbReference type="NCBIfam" id="TIGR00615">
    <property type="entry name" value="recR"/>
    <property type="match status" value="1"/>
</dbReference>
<protein>
    <recommendedName>
        <fullName evidence="7">Recombination protein RecR</fullName>
    </recommendedName>
</protein>
<dbReference type="InterPro" id="IPR006171">
    <property type="entry name" value="TOPRIM_dom"/>
</dbReference>
<dbReference type="Pfam" id="PF02132">
    <property type="entry name" value="RecR_ZnF"/>
    <property type="match status" value="1"/>
</dbReference>
<dbReference type="SMART" id="SM00493">
    <property type="entry name" value="TOPRIM"/>
    <property type="match status" value="1"/>
</dbReference>
<dbReference type="Pfam" id="PF13662">
    <property type="entry name" value="Toprim_4"/>
    <property type="match status" value="1"/>
</dbReference>
<dbReference type="Gene3D" id="3.40.1360.10">
    <property type="match status" value="1"/>
</dbReference>
<dbReference type="GO" id="GO:0008270">
    <property type="term" value="F:zinc ion binding"/>
    <property type="evidence" value="ECO:0007669"/>
    <property type="project" value="UniProtKB-KW"/>
</dbReference>
<evidence type="ECO:0000256" key="6">
    <source>
        <dbReference type="ARBA" id="ARBA00023204"/>
    </source>
</evidence>
<sequence>MSTSSNLINKAVEQLSKFPGIGKKSALRMALHLLKRSEGDTIDLSQALINLRTEIQFCSQCYNLSDDVLCNVCKSPSKDESLVCIVKDFQDVIAIENTGQYNGHFHVLGGLISPVDGVGPSDVKIPELFIRVSKGEIKEAIIALSSTLEGDTTEYYIAKKLREQGIKVSTLSKGIAVGGELEYADEMTLARSIRNRVNLEG</sequence>
<proteinExistence type="inferred from homology"/>
<evidence type="ECO:0000256" key="1">
    <source>
        <dbReference type="ARBA" id="ARBA00022723"/>
    </source>
</evidence>
<dbReference type="InterPro" id="IPR015967">
    <property type="entry name" value="Rcmb_RecR_Znf"/>
</dbReference>
<dbReference type="GO" id="GO:0003677">
    <property type="term" value="F:DNA binding"/>
    <property type="evidence" value="ECO:0007669"/>
    <property type="project" value="UniProtKB-UniRule"/>
</dbReference>
<dbReference type="AlphaFoldDB" id="H6RIH9"/>
<evidence type="ECO:0000256" key="7">
    <source>
        <dbReference type="HAMAP-Rule" id="MF_00017"/>
    </source>
</evidence>
<dbReference type="InterPro" id="IPR000093">
    <property type="entry name" value="DNA_Rcmb_RecR"/>
</dbReference>
<evidence type="ECO:0000256" key="2">
    <source>
        <dbReference type="ARBA" id="ARBA00022763"/>
    </source>
</evidence>
<dbReference type="PANTHER" id="PTHR30446:SF0">
    <property type="entry name" value="RECOMBINATION PROTEIN RECR"/>
    <property type="match status" value="1"/>
</dbReference>
<feature type="zinc finger region" description="C4-type" evidence="7">
    <location>
        <begin position="58"/>
        <end position="73"/>
    </location>
</feature>
<comment type="function">
    <text evidence="7">May play a role in DNA repair. It seems to be involved in an RecBC-independent recombinational process of DNA repair. It may act with RecF and RecO.</text>
</comment>
<evidence type="ECO:0000313" key="9">
    <source>
        <dbReference type="EMBL" id="CCG00954.1"/>
    </source>
</evidence>
<organism evidence="9">
    <name type="scientific">uncultured Flavobacteriia bacterium</name>
    <dbReference type="NCBI Taxonomy" id="212695"/>
    <lineage>
        <taxon>Bacteria</taxon>
        <taxon>Pseudomonadati</taxon>
        <taxon>Bacteroidota</taxon>
        <taxon>Flavobacteriia</taxon>
        <taxon>environmental samples</taxon>
    </lineage>
</organism>
<dbReference type="GO" id="GO:0006281">
    <property type="term" value="P:DNA repair"/>
    <property type="evidence" value="ECO:0007669"/>
    <property type="project" value="UniProtKB-UniRule"/>
</dbReference>
<dbReference type="EMBL" id="FO117621">
    <property type="protein sequence ID" value="CCG00954.1"/>
    <property type="molecule type" value="Genomic_DNA"/>
</dbReference>
<dbReference type="GO" id="GO:0006310">
    <property type="term" value="P:DNA recombination"/>
    <property type="evidence" value="ECO:0007669"/>
    <property type="project" value="UniProtKB-UniRule"/>
</dbReference>
<keyword evidence="1 7" id="KW-0479">Metal-binding</keyword>
<dbReference type="InterPro" id="IPR034137">
    <property type="entry name" value="TOPRIM_RecR"/>
</dbReference>
<name>H6RIH9_9BACT</name>
<evidence type="ECO:0000259" key="8">
    <source>
        <dbReference type="PROSITE" id="PS50880"/>
    </source>
</evidence>
<dbReference type="Pfam" id="PF21175">
    <property type="entry name" value="RecR_C"/>
    <property type="match status" value="1"/>
</dbReference>
<feature type="domain" description="Toprim" evidence="8">
    <location>
        <begin position="81"/>
        <end position="176"/>
    </location>
</feature>